<keyword evidence="2" id="KW-1185">Reference proteome</keyword>
<name>F9WS40_TRYVY</name>
<protein>
    <submittedName>
        <fullName evidence="1">Uncharacterized protein</fullName>
    </submittedName>
</protein>
<feature type="non-terminal residue" evidence="1">
    <location>
        <position position="1"/>
    </location>
</feature>
<organism evidence="1 2">
    <name type="scientific">Trypanosoma vivax (strain Y486)</name>
    <dbReference type="NCBI Taxonomy" id="1055687"/>
    <lineage>
        <taxon>Eukaryota</taxon>
        <taxon>Discoba</taxon>
        <taxon>Euglenozoa</taxon>
        <taxon>Kinetoplastea</taxon>
        <taxon>Metakinetoplastina</taxon>
        <taxon>Trypanosomatida</taxon>
        <taxon>Trypanosomatidae</taxon>
        <taxon>Trypanosoma</taxon>
        <taxon>Duttonella</taxon>
    </lineage>
</organism>
<proteinExistence type="predicted"/>
<evidence type="ECO:0000313" key="2">
    <source>
        <dbReference type="Proteomes" id="UP000009027"/>
    </source>
</evidence>
<dbReference type="AlphaFoldDB" id="F9WS40"/>
<gene>
    <name evidence="1" type="ORF">TvY486_0002780</name>
</gene>
<dbReference type="Proteomes" id="UP000009027">
    <property type="component" value="Unassembled WGS sequence"/>
</dbReference>
<accession>F9WS40</accession>
<dbReference type="VEuPathDB" id="TriTrypDB:TvY486_0002780"/>
<reference evidence="1 2" key="1">
    <citation type="journal article" date="2012" name="Proc. Natl. Acad. Sci. U.S.A.">
        <title>Antigenic diversity is generated by distinct evolutionary mechanisms in African trypanosome species.</title>
        <authorList>
            <person name="Jackson A.P."/>
            <person name="Berry A."/>
            <person name="Aslett M."/>
            <person name="Allison H.C."/>
            <person name="Burton P."/>
            <person name="Vavrova-Anderson J."/>
            <person name="Brown R."/>
            <person name="Browne H."/>
            <person name="Corton N."/>
            <person name="Hauser H."/>
            <person name="Gamble J."/>
            <person name="Gilderthorp R."/>
            <person name="Marcello L."/>
            <person name="McQuillan J."/>
            <person name="Otto T.D."/>
            <person name="Quail M.A."/>
            <person name="Sanders M.J."/>
            <person name="van Tonder A."/>
            <person name="Ginger M.L."/>
            <person name="Field M.C."/>
            <person name="Barry J.D."/>
            <person name="Hertz-Fowler C."/>
            <person name="Berriman M."/>
        </authorList>
    </citation>
    <scope>NUCLEOTIDE SEQUENCE</scope>
    <source>
        <strain evidence="1 2">Y486</strain>
    </source>
</reference>
<sequence length="404" mass="43179">GTPQVRPTSSDSVLFTLTCDVRPFRKPAVHATRCLSMPKNSRPLTMQPCTTESKARTQSMNIAALFSPPFLHSTPPITCTSVSSVDRGGLNPFSCGCSLFLMRSLTRRAAMRSISLRTVLVSVAGRKDAMLLSVSFGFSSSAMMPFLRLAGTSPTHKLKLNSRKIHLLDPLPICFNSSHRISSSPGSVPEDSSRSETSISASVMGLNAHRLLLGTFIFGAFGAFVDLAMHMLANASACWRLVSGWPSTTSTGDVSGRGACIDFARFQLTESVAVSFGTFSFHRSSAVSASAFLRQRSGASLFRSFFRSCTISPIFTSSGVQNGVATPLPLGNVLFPAIRMPLVSAALGASATLAGLTIVRNINSSLSFLNSFHLTPFLPYVARARLEEAIASRPPPTNTSNVIQ</sequence>
<evidence type="ECO:0000313" key="1">
    <source>
        <dbReference type="EMBL" id="CCD20378.1"/>
    </source>
</evidence>
<dbReference type="EMBL" id="CAEX01005403">
    <property type="protein sequence ID" value="CCD20378.1"/>
    <property type="molecule type" value="Genomic_DNA"/>
</dbReference>